<dbReference type="GO" id="GO:0007142">
    <property type="term" value="P:male meiosis II"/>
    <property type="evidence" value="ECO:0007669"/>
    <property type="project" value="InterPro"/>
</dbReference>
<sequence>MICAASVFDSGWVSRSVRAIMGCFFDCFRVKSEGRPQSHFISEAVSSKRREPVVSRNHLAALLFSEDNVDSPGVDSIDHSLESPYKKGNDSLLKDEAKFLKSCGTLSETPIEIRKTSGRIKDMSPDSRESKDSKFHSWLPSTSIEKLHREEKQERTPISSFKLGDELGIKSDSSEHRPRSSMGQMLARKNSARLDENSAVQSPDAARNVLVYSSDDDLPAVVSQLKNKSVRFECESDTALPPKCEQSLEQFDTPGQNAAKPSPYPTPLKLTDEMQTPGTVYPLNTESLANRKYARIRSQYVYPVMNPVQNFSQLMALKEEDSHDNKQLDQLGDSIEQDECATPGHAITSHSNKLAMDHEAKAVDGREVTVDASLSNWLKPSSSSTADETQNFGSVPSGKSCSDRTPEIDRPIIGLVAAHWNENEPSNISPKWWDGNGIPNSTNKYKEDQKVSWHATPFEERLEKALSNESHVAQRRLSDGPLDLVENEEESDTALSRLHPTKHLSESLLSF</sequence>
<name>A0AAP0E5S0_9MAGN</name>
<feature type="compositionally biased region" description="Basic and acidic residues" evidence="1">
    <location>
        <begin position="145"/>
        <end position="155"/>
    </location>
</feature>
<dbReference type="AlphaFoldDB" id="A0AAP0E5S0"/>
<evidence type="ECO:0000256" key="1">
    <source>
        <dbReference type="SAM" id="MobiDB-lite"/>
    </source>
</evidence>
<keyword evidence="3" id="KW-1185">Reference proteome</keyword>
<reference evidence="2 3" key="1">
    <citation type="submission" date="2024-01" db="EMBL/GenBank/DDBJ databases">
        <title>Genome assemblies of Stephania.</title>
        <authorList>
            <person name="Yang L."/>
        </authorList>
    </citation>
    <scope>NUCLEOTIDE SEQUENCE [LARGE SCALE GENOMIC DNA]</scope>
    <source>
        <strain evidence="2">QJT</strain>
        <tissue evidence="2">Leaf</tissue>
    </source>
</reference>
<accession>A0AAP0E5S0</accession>
<dbReference type="PANTHER" id="PTHR33318">
    <property type="entry name" value="ASPARTYL/GLUTAMYL-TRNA(ASN/GLN) AMIDOTRANSFERASE SUBUNIT"/>
    <property type="match status" value="1"/>
</dbReference>
<dbReference type="InterPro" id="IPR039300">
    <property type="entry name" value="JASON"/>
</dbReference>
<feature type="region of interest" description="Disordered" evidence="1">
    <location>
        <begin position="114"/>
        <end position="201"/>
    </location>
</feature>
<gene>
    <name evidence="2" type="ORF">Sjap_026246</name>
</gene>
<feature type="region of interest" description="Disordered" evidence="1">
    <location>
        <begin position="466"/>
        <end position="511"/>
    </location>
</feature>
<protein>
    <recommendedName>
        <fullName evidence="4">Protein JASON</fullName>
    </recommendedName>
</protein>
<proteinExistence type="predicted"/>
<evidence type="ECO:0000313" key="2">
    <source>
        <dbReference type="EMBL" id="KAK9085835.1"/>
    </source>
</evidence>
<feature type="compositionally biased region" description="Polar residues" evidence="1">
    <location>
        <begin position="385"/>
        <end position="400"/>
    </location>
</feature>
<feature type="region of interest" description="Disordered" evidence="1">
    <location>
        <begin position="377"/>
        <end position="406"/>
    </location>
</feature>
<feature type="compositionally biased region" description="Basic and acidic residues" evidence="1">
    <location>
        <begin position="114"/>
        <end position="135"/>
    </location>
</feature>
<evidence type="ECO:0000313" key="3">
    <source>
        <dbReference type="Proteomes" id="UP001417504"/>
    </source>
</evidence>
<feature type="compositionally biased region" description="Basic and acidic residues" evidence="1">
    <location>
        <begin position="163"/>
        <end position="178"/>
    </location>
</feature>
<dbReference type="PANTHER" id="PTHR33318:SF7">
    <property type="entry name" value="PROTEIN JASON"/>
    <property type="match status" value="1"/>
</dbReference>
<organism evidence="2 3">
    <name type="scientific">Stephania japonica</name>
    <dbReference type="NCBI Taxonomy" id="461633"/>
    <lineage>
        <taxon>Eukaryota</taxon>
        <taxon>Viridiplantae</taxon>
        <taxon>Streptophyta</taxon>
        <taxon>Embryophyta</taxon>
        <taxon>Tracheophyta</taxon>
        <taxon>Spermatophyta</taxon>
        <taxon>Magnoliopsida</taxon>
        <taxon>Ranunculales</taxon>
        <taxon>Menispermaceae</taxon>
        <taxon>Menispermoideae</taxon>
        <taxon>Cissampelideae</taxon>
        <taxon>Stephania</taxon>
    </lineage>
</organism>
<dbReference type="Proteomes" id="UP001417504">
    <property type="component" value="Unassembled WGS sequence"/>
</dbReference>
<evidence type="ECO:0008006" key="4">
    <source>
        <dbReference type="Google" id="ProtNLM"/>
    </source>
</evidence>
<comment type="caution">
    <text evidence="2">The sequence shown here is derived from an EMBL/GenBank/DDBJ whole genome shotgun (WGS) entry which is preliminary data.</text>
</comment>
<dbReference type="EMBL" id="JBBNAE010000011">
    <property type="protein sequence ID" value="KAK9085835.1"/>
    <property type="molecule type" value="Genomic_DNA"/>
</dbReference>